<dbReference type="GO" id="GO:0015203">
    <property type="term" value="F:polyamine transmembrane transporter activity"/>
    <property type="evidence" value="ECO:0007669"/>
    <property type="project" value="TreeGrafter"/>
</dbReference>
<keyword evidence="4 13" id="KW-0812">Transmembrane</keyword>
<dbReference type="GO" id="GO:0016887">
    <property type="term" value="F:ATP hydrolysis activity"/>
    <property type="evidence" value="ECO:0007669"/>
    <property type="project" value="InterPro"/>
</dbReference>
<dbReference type="InterPro" id="IPR023299">
    <property type="entry name" value="ATPase_P-typ_cyto_dom_N"/>
</dbReference>
<dbReference type="Pfam" id="PF13246">
    <property type="entry name" value="Cation_ATPase"/>
    <property type="match status" value="1"/>
</dbReference>
<dbReference type="SUPFAM" id="SSF81665">
    <property type="entry name" value="Calcium ATPase, transmembrane domain M"/>
    <property type="match status" value="1"/>
</dbReference>
<evidence type="ECO:0000256" key="7">
    <source>
        <dbReference type="ARBA" id="ARBA00022840"/>
    </source>
</evidence>
<evidence type="ECO:0000256" key="3">
    <source>
        <dbReference type="ARBA" id="ARBA00022553"/>
    </source>
</evidence>
<feature type="transmembrane region" description="Helical" evidence="13">
    <location>
        <begin position="1148"/>
        <end position="1170"/>
    </location>
</feature>
<dbReference type="InterPro" id="IPR044492">
    <property type="entry name" value="P_typ_ATPase_HD_dom"/>
</dbReference>
<dbReference type="GO" id="GO:0046872">
    <property type="term" value="F:metal ion binding"/>
    <property type="evidence" value="ECO:0007669"/>
    <property type="project" value="UniProtKB-UniRule"/>
</dbReference>
<dbReference type="InterPro" id="IPR018303">
    <property type="entry name" value="ATPase_P-typ_P_site"/>
</dbReference>
<feature type="transmembrane region" description="Helical" evidence="13">
    <location>
        <begin position="1000"/>
        <end position="1025"/>
    </location>
</feature>
<keyword evidence="10 13" id="KW-1133">Transmembrane helix</keyword>
<feature type="transmembrane region" description="Helical" evidence="13">
    <location>
        <begin position="298"/>
        <end position="320"/>
    </location>
</feature>
<keyword evidence="11 13" id="KW-0472">Membrane</keyword>
<evidence type="ECO:0000256" key="2">
    <source>
        <dbReference type="ARBA" id="ARBA00006000"/>
    </source>
</evidence>
<dbReference type="PRINTS" id="PR00119">
    <property type="entry name" value="CATATPASE"/>
</dbReference>
<evidence type="ECO:0000256" key="4">
    <source>
        <dbReference type="ARBA" id="ARBA00022692"/>
    </source>
</evidence>
<dbReference type="InterPro" id="IPR059000">
    <property type="entry name" value="ATPase_P-type_domA"/>
</dbReference>
<dbReference type="GO" id="GO:0016020">
    <property type="term" value="C:membrane"/>
    <property type="evidence" value="ECO:0007669"/>
    <property type="project" value="UniProtKB-SubCell"/>
</dbReference>
<evidence type="ECO:0000259" key="16">
    <source>
        <dbReference type="Pfam" id="PF00690"/>
    </source>
</evidence>
<comment type="similarity">
    <text evidence="2 13">Belongs to the cation transport ATPase (P-type) (TC 3.A.3) family. Type V subfamily.</text>
</comment>
<accession>A0AAW2HCI4</accession>
<keyword evidence="7 13" id="KW-0067">ATP-binding</keyword>
<dbReference type="PROSITE" id="PS00154">
    <property type="entry name" value="ATPASE_E1_E2"/>
    <property type="match status" value="1"/>
</dbReference>
<dbReference type="Pfam" id="PF00122">
    <property type="entry name" value="E1-E2_ATPase"/>
    <property type="match status" value="1"/>
</dbReference>
<dbReference type="Pfam" id="PF12409">
    <property type="entry name" value="P5-ATPase"/>
    <property type="match status" value="1"/>
</dbReference>
<evidence type="ECO:0000256" key="6">
    <source>
        <dbReference type="ARBA" id="ARBA00022741"/>
    </source>
</evidence>
<dbReference type="GO" id="GO:0005524">
    <property type="term" value="F:ATP binding"/>
    <property type="evidence" value="ECO:0007669"/>
    <property type="project" value="UniProtKB-UniRule"/>
</dbReference>
<dbReference type="PROSITE" id="PS01229">
    <property type="entry name" value="COF_2"/>
    <property type="match status" value="1"/>
</dbReference>
<protein>
    <recommendedName>
        <fullName evidence="13">Cation-transporting ATPase</fullName>
        <ecNumber evidence="13">7.2.2.-</ecNumber>
    </recommendedName>
</protein>
<dbReference type="FunFam" id="1.20.1110.10:FF:000023">
    <property type="entry name" value="Cation-transporting ATPase"/>
    <property type="match status" value="1"/>
</dbReference>
<evidence type="ECO:0000256" key="13">
    <source>
        <dbReference type="RuleBase" id="RU362082"/>
    </source>
</evidence>
<organism evidence="18">
    <name type="scientific">Menopon gallinae</name>
    <name type="common">poultry shaft louse</name>
    <dbReference type="NCBI Taxonomy" id="328185"/>
    <lineage>
        <taxon>Eukaryota</taxon>
        <taxon>Metazoa</taxon>
        <taxon>Ecdysozoa</taxon>
        <taxon>Arthropoda</taxon>
        <taxon>Hexapoda</taxon>
        <taxon>Insecta</taxon>
        <taxon>Pterygota</taxon>
        <taxon>Neoptera</taxon>
        <taxon>Paraneoptera</taxon>
        <taxon>Psocodea</taxon>
        <taxon>Troctomorpha</taxon>
        <taxon>Phthiraptera</taxon>
        <taxon>Amblycera</taxon>
        <taxon>Menoponidae</taxon>
        <taxon>Menopon</taxon>
    </lineage>
</organism>
<evidence type="ECO:0000256" key="14">
    <source>
        <dbReference type="SAM" id="MobiDB-lite"/>
    </source>
</evidence>
<dbReference type="PANTHER" id="PTHR45630:SF8">
    <property type="entry name" value="CATION-TRANSPORTING ATPASE"/>
    <property type="match status" value="1"/>
</dbReference>
<feature type="domain" description="P-type ATPase A" evidence="15">
    <location>
        <begin position="336"/>
        <end position="455"/>
    </location>
</feature>
<feature type="transmembrane region" description="Helical" evidence="13">
    <location>
        <begin position="1190"/>
        <end position="1212"/>
    </location>
</feature>
<dbReference type="SUPFAM" id="SSF81653">
    <property type="entry name" value="Calcium ATPase, transduction domain A"/>
    <property type="match status" value="1"/>
</dbReference>
<comment type="caution">
    <text evidence="18">The sequence shown here is derived from an EMBL/GenBank/DDBJ whole genome shotgun (WGS) entry which is preliminary data.</text>
</comment>
<dbReference type="InterPro" id="IPR004014">
    <property type="entry name" value="ATPase_P-typ_cation-transptr_N"/>
</dbReference>
<evidence type="ECO:0000256" key="1">
    <source>
        <dbReference type="ARBA" id="ARBA00004141"/>
    </source>
</evidence>
<dbReference type="Gene3D" id="2.70.150.10">
    <property type="entry name" value="Calcium-transporting ATPase, cytoplasmic transduction domain A"/>
    <property type="match status" value="1"/>
</dbReference>
<comment type="subcellular location">
    <subcellularLocation>
        <location evidence="1 13">Membrane</location>
        <topology evidence="1 13">Multi-pass membrane protein</topology>
    </subcellularLocation>
</comment>
<feature type="transmembrane region" description="Helical" evidence="13">
    <location>
        <begin position="1076"/>
        <end position="1098"/>
    </location>
</feature>
<gene>
    <name evidence="18" type="ORF">PYX00_009625</name>
</gene>
<evidence type="ECO:0000256" key="12">
    <source>
        <dbReference type="ARBA" id="ARBA00049360"/>
    </source>
</evidence>
<dbReference type="InterPro" id="IPR036412">
    <property type="entry name" value="HAD-like_sf"/>
</dbReference>
<dbReference type="NCBIfam" id="TIGR01494">
    <property type="entry name" value="ATPase_P-type"/>
    <property type="match status" value="1"/>
</dbReference>
<dbReference type="GO" id="GO:0140358">
    <property type="term" value="F:P-type transmembrane transporter activity"/>
    <property type="evidence" value="ECO:0007669"/>
    <property type="project" value="InterPro"/>
</dbReference>
<keyword evidence="9 13" id="KW-1278">Translocase</keyword>
<feature type="domain" description="P5B-type ATPase N-terminal" evidence="17">
    <location>
        <begin position="109"/>
        <end position="216"/>
    </location>
</feature>
<dbReference type="SFLD" id="SFLDF00027">
    <property type="entry name" value="p-type_atpase"/>
    <property type="match status" value="1"/>
</dbReference>
<dbReference type="SUPFAM" id="SSF56784">
    <property type="entry name" value="HAD-like"/>
    <property type="match status" value="1"/>
</dbReference>
<dbReference type="SFLD" id="SFLDG00002">
    <property type="entry name" value="C1.7:_P-type_atpase_like"/>
    <property type="match status" value="1"/>
</dbReference>
<dbReference type="InterPro" id="IPR047819">
    <property type="entry name" value="P5A-ATPase_N"/>
</dbReference>
<reference evidence="18" key="1">
    <citation type="journal article" date="2024" name="Gigascience">
        <title>Chromosome-level genome of the poultry shaft louse Menopon gallinae provides insight into the host-switching and adaptive evolution of parasitic lice.</title>
        <authorList>
            <person name="Xu Y."/>
            <person name="Ma L."/>
            <person name="Liu S."/>
            <person name="Liang Y."/>
            <person name="Liu Q."/>
            <person name="He Z."/>
            <person name="Tian L."/>
            <person name="Duan Y."/>
            <person name="Cai W."/>
            <person name="Li H."/>
            <person name="Song F."/>
        </authorList>
    </citation>
    <scope>NUCLEOTIDE SEQUENCE</scope>
    <source>
        <strain evidence="18">Cailab_2023a</strain>
    </source>
</reference>
<evidence type="ECO:0000256" key="9">
    <source>
        <dbReference type="ARBA" id="ARBA00022967"/>
    </source>
</evidence>
<evidence type="ECO:0000256" key="10">
    <source>
        <dbReference type="ARBA" id="ARBA00022989"/>
    </source>
</evidence>
<feature type="transmembrane region" description="Helical" evidence="13">
    <location>
        <begin position="501"/>
        <end position="528"/>
    </location>
</feature>
<feature type="domain" description="Cation-transporting P-type ATPase N-terminal" evidence="16">
    <location>
        <begin position="245"/>
        <end position="293"/>
    </location>
</feature>
<evidence type="ECO:0000256" key="5">
    <source>
        <dbReference type="ARBA" id="ARBA00022723"/>
    </source>
</evidence>
<dbReference type="GO" id="GO:0006874">
    <property type="term" value="P:intracellular calcium ion homeostasis"/>
    <property type="evidence" value="ECO:0007669"/>
    <property type="project" value="TreeGrafter"/>
</dbReference>
<keyword evidence="6 13" id="KW-0547">Nucleotide-binding</keyword>
<feature type="transmembrane region" description="Helical" evidence="13">
    <location>
        <begin position="1118"/>
        <end position="1136"/>
    </location>
</feature>
<dbReference type="InterPro" id="IPR023298">
    <property type="entry name" value="ATPase_P-typ_TM_dom_sf"/>
</dbReference>
<dbReference type="Gene3D" id="3.40.50.1000">
    <property type="entry name" value="HAD superfamily/HAD-like"/>
    <property type="match status" value="1"/>
</dbReference>
<dbReference type="SUPFAM" id="SSF81660">
    <property type="entry name" value="Metal cation-transporting ATPase, ATP-binding domain N"/>
    <property type="match status" value="1"/>
</dbReference>
<name>A0AAW2HCI4_9NEOP</name>
<evidence type="ECO:0000256" key="8">
    <source>
        <dbReference type="ARBA" id="ARBA00022842"/>
    </source>
</evidence>
<dbReference type="FunFam" id="3.40.50.1000:FF:000045">
    <property type="entry name" value="Cation-transporting ATPase"/>
    <property type="match status" value="1"/>
</dbReference>
<evidence type="ECO:0000256" key="11">
    <source>
        <dbReference type="ARBA" id="ARBA00023136"/>
    </source>
</evidence>
<dbReference type="InterPro" id="IPR001757">
    <property type="entry name" value="P_typ_ATPase"/>
</dbReference>
<dbReference type="Pfam" id="PF00690">
    <property type="entry name" value="Cation_ATPase_N"/>
    <property type="match status" value="1"/>
</dbReference>
<keyword evidence="3" id="KW-0597">Phosphoprotein</keyword>
<dbReference type="GO" id="GO:0019829">
    <property type="term" value="F:ATPase-coupled monoatomic cation transmembrane transporter activity"/>
    <property type="evidence" value="ECO:0007669"/>
    <property type="project" value="UniProtKB-UniRule"/>
</dbReference>
<feature type="transmembrane region" description="Helical" evidence="13">
    <location>
        <begin position="1037"/>
        <end position="1055"/>
    </location>
</feature>
<feature type="region of interest" description="Disordered" evidence="14">
    <location>
        <begin position="857"/>
        <end position="885"/>
    </location>
</feature>
<evidence type="ECO:0000259" key="15">
    <source>
        <dbReference type="Pfam" id="PF00122"/>
    </source>
</evidence>
<evidence type="ECO:0000313" key="18">
    <source>
        <dbReference type="EMBL" id="KAL0267328.1"/>
    </source>
</evidence>
<dbReference type="EC" id="7.2.2.-" evidence="13"/>
<feature type="transmembrane region" description="Helical" evidence="13">
    <location>
        <begin position="124"/>
        <end position="144"/>
    </location>
</feature>
<dbReference type="AlphaFoldDB" id="A0AAW2HCI4"/>
<dbReference type="SFLD" id="SFLDS00003">
    <property type="entry name" value="Haloacid_Dehalogenase"/>
    <property type="match status" value="1"/>
</dbReference>
<sequence>MRVSWVFTSRIYNEKPRLPLPMSTTDETLRILIINTCKNAGNASNSNSDYRGINKKNCLLRCICLELYHKRKWVAIFRKSVVSGAREGYEEITEETCSQILTSNQDDNDKLLITGFRANKLRKWLFYVVTILLCGVPFLLTRWYPQLRVWKYSKSSFRDADFVLVRDSYDVYSVHTIRRVAFSSDSSFSFRKSLASIVNIGGQTKYFNHKDIKYVWCNESQQFYQLRGWDNGVKSVKELLEDSVGYSPDEQRQVLQLYGRNEIKIVVKSYWRLLLSEIVNPFYLFQLFSVVVWSVDEYVYYAICVIVTTVFTICITLYSAKQQLQSLQNLVKKSAVNKVRVVRKDGTVEELDSWMLVPGDVIEIPVNGCVMACDALILNGNCIVNESTLTGESAPVTKTPPPCTGDAFDSAILKRHTLFCGTEIVQTRYYGGNMVRAVTINTGFSTAKGELVRSILHPKPIGFKFDKDSLKFTCCLFLLATLGILYLLWVCISREWDLRSYILTSLDLITIVVPPALPAAMTAGIVYARSRLLTKGIYCICPPKINFCGKIKLFCFDKTGTLTEGGLKLWGVVPSLTDKFGEVTKDPTKMDPTDSLVVAMATCHSLTRIAGKLSGDPLDLSIFNSIDWDLEEPGNDVNRYDLLCPTIVKPKSVGQQLLDRSKSVSLDLVPRTAEASPIKNKHSSEPYMNQLPYEIGIVREFPFTSASQCMSVITRRLGEDHMKLFCKGAPDKIRDLCEPNSLPVNFNSELQTYTSAGYRVLGVAYKDFDHKFNWRKSQRVKREDVECGLHFLGLLVMQNTLKKMTTPVIKELKAADIRCVMITGDNLLTAVSVSRECQMVKPEDAVIEVSVKQTDDPSKAPVLTFDPIDSANNNNKNRGDRREDLPYPGVTCPRYHYAIDGKTWSLLRSHFPELVPHITVRSTIFARMLPEQKTQVVEAFQDLDYIVGMCGDGANDCGAMKAAHIGVSLSEAESSVAAPFTSKVPDISCILSLVKEGRCALISSFVIFKYMAMYSLIQFISVLILYTNDISLSNMEFLYIDLVITTSLAVVIGRTGPANTLVKTRPIARLVSPANVIPLLLQIIFTFFIQLSSLQYLYLQDWFEPTTSQDVTTSWENTVVYCVSSFQYLILALVYSKGKPYRQSFYRDIPFMAVFVSLLAFTTLLCVYPVNPVGSFFELMPVADDTPKQAIFRFELLIFPLGNLIISFLIEVSVTNRKWLKKFIHFSLRKRKPKNKYKQILLESSRHDFMYEKISLNV</sequence>
<dbReference type="InterPro" id="IPR006544">
    <property type="entry name" value="P-type_TPase_V"/>
</dbReference>
<dbReference type="NCBIfam" id="TIGR01657">
    <property type="entry name" value="P-ATPase-V"/>
    <property type="match status" value="1"/>
</dbReference>
<comment type="catalytic activity">
    <reaction evidence="12 13">
        <text>ATP + H2O = ADP + phosphate + H(+)</text>
        <dbReference type="Rhea" id="RHEA:13065"/>
        <dbReference type="ChEBI" id="CHEBI:15377"/>
        <dbReference type="ChEBI" id="CHEBI:15378"/>
        <dbReference type="ChEBI" id="CHEBI:30616"/>
        <dbReference type="ChEBI" id="CHEBI:43474"/>
        <dbReference type="ChEBI" id="CHEBI:456216"/>
    </reaction>
</comment>
<evidence type="ECO:0000259" key="17">
    <source>
        <dbReference type="Pfam" id="PF12409"/>
    </source>
</evidence>
<proteinExistence type="inferred from homology"/>
<dbReference type="InterPro" id="IPR023214">
    <property type="entry name" value="HAD_sf"/>
</dbReference>
<feature type="transmembrane region" description="Helical" evidence="13">
    <location>
        <begin position="469"/>
        <end position="489"/>
    </location>
</feature>
<dbReference type="InterPro" id="IPR008250">
    <property type="entry name" value="ATPase_P-typ_transduc_dom_A_sf"/>
</dbReference>
<dbReference type="Gene3D" id="3.40.1110.10">
    <property type="entry name" value="Calcium-transporting ATPase, cytoplasmic domain N"/>
    <property type="match status" value="1"/>
</dbReference>
<dbReference type="EMBL" id="JARGDH010000005">
    <property type="protein sequence ID" value="KAL0267328.1"/>
    <property type="molecule type" value="Genomic_DNA"/>
</dbReference>
<dbReference type="PANTHER" id="PTHR45630">
    <property type="entry name" value="CATION-TRANSPORTING ATPASE-RELATED"/>
    <property type="match status" value="1"/>
</dbReference>
<keyword evidence="5 13" id="KW-0479">Metal-binding</keyword>
<keyword evidence="8 13" id="KW-0460">Magnesium</keyword>